<evidence type="ECO:0000313" key="2">
    <source>
        <dbReference type="EMBL" id="AGA27370.1"/>
    </source>
</evidence>
<sequence length="110" mass="12254">MICPPHPPAQLVQGWMARHQDPTSFVLHMIGIPLTILGILMIPIYTYLFSLPVFLFSVVLFVGGYMIQFLGHALEGTDPGEVILLKRKLGWSYVDVAPPRKPRQGAARSI</sequence>
<name>L0DEV9_SINAD</name>
<keyword evidence="1" id="KW-1133">Transmembrane helix</keyword>
<dbReference type="eggNOG" id="ENOG5033FQ2">
    <property type="taxonomic scope" value="Bacteria"/>
</dbReference>
<dbReference type="HOGENOM" id="CLU_2169395_0_0_0"/>
<keyword evidence="1" id="KW-0812">Transmembrane</keyword>
<dbReference type="InterPro" id="IPR009305">
    <property type="entry name" value="Mpo1-like"/>
</dbReference>
<keyword evidence="3" id="KW-1185">Reference proteome</keyword>
<keyword evidence="1" id="KW-0472">Membrane</keyword>
<dbReference type="Proteomes" id="UP000010798">
    <property type="component" value="Chromosome"/>
</dbReference>
<organism evidence="2 3">
    <name type="scientific">Singulisphaera acidiphila (strain ATCC BAA-1392 / DSM 18658 / VKM B-2454 / MOB10)</name>
    <dbReference type="NCBI Taxonomy" id="886293"/>
    <lineage>
        <taxon>Bacteria</taxon>
        <taxon>Pseudomonadati</taxon>
        <taxon>Planctomycetota</taxon>
        <taxon>Planctomycetia</taxon>
        <taxon>Isosphaerales</taxon>
        <taxon>Isosphaeraceae</taxon>
        <taxon>Singulisphaera</taxon>
    </lineage>
</organism>
<dbReference type="RefSeq" id="WP_015246518.1">
    <property type="nucleotide sequence ID" value="NC_019892.1"/>
</dbReference>
<dbReference type="KEGG" id="saci:Sinac_3089"/>
<dbReference type="AlphaFoldDB" id="L0DEV9"/>
<proteinExistence type="predicted"/>
<gene>
    <name evidence="2" type="ordered locus">Sinac_3089</name>
</gene>
<accession>L0DEV9</accession>
<evidence type="ECO:0000256" key="1">
    <source>
        <dbReference type="SAM" id="Phobius"/>
    </source>
</evidence>
<dbReference type="EMBL" id="CP003364">
    <property type="protein sequence ID" value="AGA27370.1"/>
    <property type="molecule type" value="Genomic_DNA"/>
</dbReference>
<feature type="transmembrane region" description="Helical" evidence="1">
    <location>
        <begin position="25"/>
        <end position="45"/>
    </location>
</feature>
<protein>
    <recommendedName>
        <fullName evidence="4">DUF962 domain-containing protein</fullName>
    </recommendedName>
</protein>
<dbReference type="STRING" id="886293.Sinac_3089"/>
<feature type="transmembrane region" description="Helical" evidence="1">
    <location>
        <begin position="51"/>
        <end position="70"/>
    </location>
</feature>
<evidence type="ECO:0008006" key="4">
    <source>
        <dbReference type="Google" id="ProtNLM"/>
    </source>
</evidence>
<reference evidence="2 3" key="1">
    <citation type="submission" date="2012-02" db="EMBL/GenBank/DDBJ databases">
        <title>Complete sequence of chromosome of Singulisphaera acidiphila DSM 18658.</title>
        <authorList>
            <consortium name="US DOE Joint Genome Institute (JGI-PGF)"/>
            <person name="Lucas S."/>
            <person name="Copeland A."/>
            <person name="Lapidus A."/>
            <person name="Glavina del Rio T."/>
            <person name="Dalin E."/>
            <person name="Tice H."/>
            <person name="Bruce D."/>
            <person name="Goodwin L."/>
            <person name="Pitluck S."/>
            <person name="Peters L."/>
            <person name="Ovchinnikova G."/>
            <person name="Chertkov O."/>
            <person name="Kyrpides N."/>
            <person name="Mavromatis K."/>
            <person name="Ivanova N."/>
            <person name="Brettin T."/>
            <person name="Detter J.C."/>
            <person name="Han C."/>
            <person name="Larimer F."/>
            <person name="Land M."/>
            <person name="Hauser L."/>
            <person name="Markowitz V."/>
            <person name="Cheng J.-F."/>
            <person name="Hugenholtz P."/>
            <person name="Woyke T."/>
            <person name="Wu D."/>
            <person name="Tindall B."/>
            <person name="Pomrenke H."/>
            <person name="Brambilla E."/>
            <person name="Klenk H.-P."/>
            <person name="Eisen J.A."/>
        </authorList>
    </citation>
    <scope>NUCLEOTIDE SEQUENCE [LARGE SCALE GENOMIC DNA]</scope>
    <source>
        <strain evidence="3">ATCC BAA-1392 / DSM 18658 / VKM B-2454 / MOB10</strain>
    </source>
</reference>
<evidence type="ECO:0000313" key="3">
    <source>
        <dbReference type="Proteomes" id="UP000010798"/>
    </source>
</evidence>
<dbReference type="OrthoDB" id="5515308at2"/>
<dbReference type="Pfam" id="PF06127">
    <property type="entry name" value="Mpo1-like"/>
    <property type="match status" value="1"/>
</dbReference>